<dbReference type="AlphaFoldDB" id="A0A8T3AF63"/>
<evidence type="ECO:0000313" key="2">
    <source>
        <dbReference type="Proteomes" id="UP000829196"/>
    </source>
</evidence>
<gene>
    <name evidence="1" type="ORF">KFK09_024844</name>
</gene>
<comment type="caution">
    <text evidence="1">The sequence shown here is derived from an EMBL/GenBank/DDBJ whole genome shotgun (WGS) entry which is preliminary data.</text>
</comment>
<proteinExistence type="predicted"/>
<protein>
    <submittedName>
        <fullName evidence="1">Uncharacterized protein</fullName>
    </submittedName>
</protein>
<dbReference type="OrthoDB" id="424543at2759"/>
<keyword evidence="2" id="KW-1185">Reference proteome</keyword>
<organism evidence="1 2">
    <name type="scientific">Dendrobium nobile</name>
    <name type="common">Orchid</name>
    <dbReference type="NCBI Taxonomy" id="94219"/>
    <lineage>
        <taxon>Eukaryota</taxon>
        <taxon>Viridiplantae</taxon>
        <taxon>Streptophyta</taxon>
        <taxon>Embryophyta</taxon>
        <taxon>Tracheophyta</taxon>
        <taxon>Spermatophyta</taxon>
        <taxon>Magnoliopsida</taxon>
        <taxon>Liliopsida</taxon>
        <taxon>Asparagales</taxon>
        <taxon>Orchidaceae</taxon>
        <taxon>Epidendroideae</taxon>
        <taxon>Malaxideae</taxon>
        <taxon>Dendrobiinae</taxon>
        <taxon>Dendrobium</taxon>
    </lineage>
</organism>
<dbReference type="PANTHER" id="PTHR46238:SF8">
    <property type="entry name" value="ENDONUCLEASE_EXONUCLEASE_PHOSPHATASE DOMAIN-CONTAINING PROTEIN"/>
    <property type="match status" value="1"/>
</dbReference>
<dbReference type="Proteomes" id="UP000829196">
    <property type="component" value="Unassembled WGS sequence"/>
</dbReference>
<accession>A0A8T3AF63</accession>
<sequence>MRMLGWMSGSTLRDMMRNEPMIRLESLLRWFGHFKRRPFDHPVRKVDVLDLVYAKKGRGRPKKTWLENIRNDLSLLDLNDNLIFNRIQWRKKIYVADPKYWDKGLMLLCTLPCERG</sequence>
<name>A0A8T3AF63_DENNO</name>
<dbReference type="PANTHER" id="PTHR46238">
    <property type="entry name" value="REVERSE TRANSCRIPTASE DOMAIN-CONTAINING PROTEIN"/>
    <property type="match status" value="1"/>
</dbReference>
<dbReference type="EMBL" id="JAGYWB010000017">
    <property type="protein sequence ID" value="KAI0494701.1"/>
    <property type="molecule type" value="Genomic_DNA"/>
</dbReference>
<reference evidence="1" key="1">
    <citation type="journal article" date="2022" name="Front. Genet.">
        <title>Chromosome-Scale Assembly of the Dendrobium nobile Genome Provides Insights Into the Molecular Mechanism of the Biosynthesis of the Medicinal Active Ingredient of Dendrobium.</title>
        <authorList>
            <person name="Xu Q."/>
            <person name="Niu S.-C."/>
            <person name="Li K.-L."/>
            <person name="Zheng P.-J."/>
            <person name="Zhang X.-J."/>
            <person name="Jia Y."/>
            <person name="Liu Y."/>
            <person name="Niu Y.-X."/>
            <person name="Yu L.-H."/>
            <person name="Chen D.-F."/>
            <person name="Zhang G.-Q."/>
        </authorList>
    </citation>
    <scope>NUCLEOTIDE SEQUENCE</scope>
    <source>
        <tissue evidence="1">Leaf</tissue>
    </source>
</reference>
<evidence type="ECO:0000313" key="1">
    <source>
        <dbReference type="EMBL" id="KAI0494701.1"/>
    </source>
</evidence>